<reference evidence="1 2" key="1">
    <citation type="submission" date="2018-11" db="EMBL/GenBank/DDBJ databases">
        <title>Complete genome sequencing of the Actinobacteria Serinibacter sp. K3-2.</title>
        <authorList>
            <person name="Rakitin A.L."/>
            <person name="Beletsky A.V."/>
            <person name="Mardanov A.V."/>
            <person name="Ravin N.V."/>
            <person name="Gromova A.S."/>
            <person name="Filippova S.N."/>
            <person name="Gal'Chenko V.F."/>
        </authorList>
    </citation>
    <scope>NUCLEOTIDE SEQUENCE [LARGE SCALE GENOMIC DNA]</scope>
    <source>
        <strain evidence="1 2">K3-2</strain>
    </source>
</reference>
<dbReference type="OrthoDB" id="9879093at2"/>
<evidence type="ECO:0000313" key="1">
    <source>
        <dbReference type="EMBL" id="TGO06688.1"/>
    </source>
</evidence>
<dbReference type="AlphaFoldDB" id="A0A4Z1E7G7"/>
<organism evidence="1 2">
    <name type="scientific">Serinibacter arcticus</name>
    <dbReference type="NCBI Taxonomy" id="1655435"/>
    <lineage>
        <taxon>Bacteria</taxon>
        <taxon>Bacillati</taxon>
        <taxon>Actinomycetota</taxon>
        <taxon>Actinomycetes</taxon>
        <taxon>Micrococcales</taxon>
        <taxon>Beutenbergiaceae</taxon>
        <taxon>Serinibacter</taxon>
    </lineage>
</organism>
<dbReference type="Proteomes" id="UP000297318">
    <property type="component" value="Unassembled WGS sequence"/>
</dbReference>
<comment type="caution">
    <text evidence="1">The sequence shown here is derived from an EMBL/GenBank/DDBJ whole genome shotgun (WGS) entry which is preliminary data.</text>
</comment>
<evidence type="ECO:0000313" key="2">
    <source>
        <dbReference type="Proteomes" id="UP000297318"/>
    </source>
</evidence>
<keyword evidence="2" id="KW-1185">Reference proteome</keyword>
<protein>
    <submittedName>
        <fullName evidence="1">Uncharacterized protein</fullName>
    </submittedName>
</protein>
<sequence>MPDIDVDLDDLDTIATGLGEAATALEGLRFPDGPDAGLVSPGITSLLGQLATSTGNVASSLSAASENVAQSRLYYQRADAESSATLEQINQAMED</sequence>
<name>A0A4Z1E7G7_9MICO</name>
<proteinExistence type="predicted"/>
<dbReference type="EMBL" id="RHPJ01000001">
    <property type="protein sequence ID" value="TGO06688.1"/>
    <property type="molecule type" value="Genomic_DNA"/>
</dbReference>
<dbReference type="RefSeq" id="WP_135848843.1">
    <property type="nucleotide sequence ID" value="NZ_RHPJ01000001.1"/>
</dbReference>
<gene>
    <name evidence="1" type="ORF">SERN_0880</name>
</gene>
<accession>A0A4Z1E7G7</accession>